<dbReference type="PROSITE" id="PS50893">
    <property type="entry name" value="ABC_TRANSPORTER_2"/>
    <property type="match status" value="1"/>
</dbReference>
<dbReference type="Gene3D" id="3.40.50.300">
    <property type="entry name" value="P-loop containing nucleotide triphosphate hydrolases"/>
    <property type="match status" value="1"/>
</dbReference>
<dbReference type="GO" id="GO:0005524">
    <property type="term" value="F:ATP binding"/>
    <property type="evidence" value="ECO:0007669"/>
    <property type="project" value="UniProtKB-KW"/>
</dbReference>
<evidence type="ECO:0000313" key="5">
    <source>
        <dbReference type="Proteomes" id="UP000605805"/>
    </source>
</evidence>
<dbReference type="SMART" id="SM00382">
    <property type="entry name" value="AAA"/>
    <property type="match status" value="1"/>
</dbReference>
<evidence type="ECO:0000313" key="4">
    <source>
        <dbReference type="EMBL" id="HIP56564.1"/>
    </source>
</evidence>
<dbReference type="InterPro" id="IPR003439">
    <property type="entry name" value="ABC_transporter-like_ATP-bd"/>
</dbReference>
<accession>A0A832YXG1</accession>
<dbReference type="InterPro" id="IPR027417">
    <property type="entry name" value="P-loop_NTPase"/>
</dbReference>
<dbReference type="SUPFAM" id="SSF52540">
    <property type="entry name" value="P-loop containing nucleoside triphosphate hydrolases"/>
    <property type="match status" value="1"/>
</dbReference>
<dbReference type="AlphaFoldDB" id="A0A832YXG1"/>
<evidence type="ECO:0000256" key="1">
    <source>
        <dbReference type="ARBA" id="ARBA00022741"/>
    </source>
</evidence>
<dbReference type="PROSITE" id="PS00211">
    <property type="entry name" value="ABC_TRANSPORTER_1"/>
    <property type="match status" value="1"/>
</dbReference>
<dbReference type="InterPro" id="IPR017871">
    <property type="entry name" value="ABC_transporter-like_CS"/>
</dbReference>
<feature type="domain" description="ABC transporter" evidence="3">
    <location>
        <begin position="2"/>
        <end position="239"/>
    </location>
</feature>
<dbReference type="Proteomes" id="UP000605805">
    <property type="component" value="Unassembled WGS sequence"/>
</dbReference>
<comment type="caution">
    <text evidence="4">The sequence shown here is derived from an EMBL/GenBank/DDBJ whole genome shotgun (WGS) entry which is preliminary data.</text>
</comment>
<evidence type="ECO:0000256" key="2">
    <source>
        <dbReference type="ARBA" id="ARBA00022840"/>
    </source>
</evidence>
<proteinExistence type="predicted"/>
<dbReference type="InterPro" id="IPR010230">
    <property type="entry name" value="FeS-cluster_ATPase_SufC"/>
</dbReference>
<dbReference type="GO" id="GO:0016887">
    <property type="term" value="F:ATP hydrolysis activity"/>
    <property type="evidence" value="ECO:0007669"/>
    <property type="project" value="InterPro"/>
</dbReference>
<evidence type="ECO:0000259" key="3">
    <source>
        <dbReference type="PROSITE" id="PS50893"/>
    </source>
</evidence>
<dbReference type="Pfam" id="PF00005">
    <property type="entry name" value="ABC_tran"/>
    <property type="match status" value="1"/>
</dbReference>
<keyword evidence="2 4" id="KW-0067">ATP-binding</keyword>
<gene>
    <name evidence="4" type="ORF">EYH02_00615</name>
</gene>
<sequence>MLRIERVAVAVEGRIVVKRASLELRRGEVNLLLGPNGSGKSSLLNAVMGHPKYVVVAGKVLLDGNDITHLNPEARVRLGLALAVQHPPRIRGVRVGKLLEKLVLRRVKSVQEAMKEVQNIAKLLNISHLLDRDLGVGFSGGEMKRIELASLMALRPRIALIDEPDSGVDVDSVLLIAEAIEEMMSMGTQSILIVTHTGLIAKHVKHHRAYVMVDGEIVAEGSSERILPMVLEHGFSAVVSCAVKRDE</sequence>
<dbReference type="InterPro" id="IPR003593">
    <property type="entry name" value="AAA+_ATPase"/>
</dbReference>
<dbReference type="PANTHER" id="PTHR43204">
    <property type="entry name" value="ABC TRANSPORTER I FAMILY MEMBER 6, CHLOROPLASTIC"/>
    <property type="match status" value="1"/>
</dbReference>
<dbReference type="PANTHER" id="PTHR43204:SF1">
    <property type="entry name" value="ABC TRANSPORTER I FAMILY MEMBER 6, CHLOROPLASTIC"/>
    <property type="match status" value="1"/>
</dbReference>
<reference evidence="4" key="1">
    <citation type="journal article" date="2020" name="ISME J.">
        <title>Gammaproteobacteria mediating utilization of methyl-, sulfur- and petroleum organic compounds in deep ocean hydrothermal plumes.</title>
        <authorList>
            <person name="Zhou Z."/>
            <person name="Liu Y."/>
            <person name="Pan J."/>
            <person name="Cron B.R."/>
            <person name="Toner B.M."/>
            <person name="Anantharaman K."/>
            <person name="Breier J.A."/>
            <person name="Dick G.J."/>
            <person name="Li M."/>
        </authorList>
    </citation>
    <scope>NUCLEOTIDE SEQUENCE</scope>
    <source>
        <strain evidence="4">SZUA-1435</strain>
    </source>
</reference>
<name>A0A832YXG1_9CREN</name>
<protein>
    <submittedName>
        <fullName evidence="4">ABC transporter ATP-binding protein</fullName>
    </submittedName>
</protein>
<dbReference type="EMBL" id="DQTV01000015">
    <property type="protein sequence ID" value="HIP56564.1"/>
    <property type="molecule type" value="Genomic_DNA"/>
</dbReference>
<organism evidence="4 5">
    <name type="scientific">Ignisphaera aggregans</name>
    <dbReference type="NCBI Taxonomy" id="334771"/>
    <lineage>
        <taxon>Archaea</taxon>
        <taxon>Thermoproteota</taxon>
        <taxon>Thermoprotei</taxon>
        <taxon>Desulfurococcales</taxon>
        <taxon>Desulfurococcaceae</taxon>
        <taxon>Ignisphaera</taxon>
    </lineage>
</organism>
<keyword evidence="1" id="KW-0547">Nucleotide-binding</keyword>